<dbReference type="SMART" id="SM00093">
    <property type="entry name" value="SERPIN"/>
    <property type="match status" value="2"/>
</dbReference>
<dbReference type="GO" id="GO:0005615">
    <property type="term" value="C:extracellular space"/>
    <property type="evidence" value="ECO:0007669"/>
    <property type="project" value="InterPro"/>
</dbReference>
<dbReference type="InterPro" id="IPR042178">
    <property type="entry name" value="Serpin_sf_1"/>
</dbReference>
<dbReference type="PROSITE" id="PS00284">
    <property type="entry name" value="SERPIN"/>
    <property type="match status" value="1"/>
</dbReference>
<dbReference type="SUPFAM" id="SSF56574">
    <property type="entry name" value="Serpins"/>
    <property type="match status" value="2"/>
</dbReference>
<keyword evidence="2" id="KW-0646">Protease inhibitor</keyword>
<proteinExistence type="inferred from homology"/>
<sequence>MSSIVSVKVIGVTVAVLTKQYGGATVINKVDNFSRLLPKSGNFLICPISLESLLALIQVGSTGETAKQISVGLKLPISTQRLLDTYLALHPLEKTDEHYQLKTFRKLFFNDAFHLSSTYKDETVKYFHVDIQNLKLLPAPKALRSFDEWLNKCTESSMQNDFLSTTALTKETRAIFGNIVSLKGVWVSGFQKNPTLKRNFFIDAHHYVEIEMLDIVSKFNYYQNEKIRAKFLELTYENSDSSLNVVLPYDINGLSNVETSIQTIIRETNYRQTIVNVRVPKMELKTVIPFNNILQQLGIKKAFQDNADLSLISDTNEDKLKIDGVMQETYIKMEEKEDTSDNLCVLILEGCNADLSDNIRHYQEGNLQFSIDVFKKLVKTEPGNALICPLSADIALAMSLMGARGETQRQLAAGTHLPPHPNKLKATFAEVIPKLESSDKYTFELANKIYVQNTFKIHQEYRQNVVNHFKADIENINFKQKDNAVLTVNKWVSEKTHNTIQGIIEPKHLNDDTRLLLLNAIYFKGQWIKGFKIENTKQHPFYVDQSHYVNTDMMTTKGSFRYYEDVENKVRLLEMPYKGDDVTMTIVLPDDPEGLPAVANNIEKIIVDPSRFFSRTVNLGIPKFKITSSVRFTDILKSLGVILPFEDGANFDGMIDESQNEPLKIDEVLQKAAIEVDEQGTVASAITAVSMQTWKSAKMFRDVYFYADHPFIFYIRHKVAGVTFIGKYVKPSGSVQNGKYPLPQSHTYNQVYAY</sequence>
<dbReference type="EMBL" id="JARPUR010000002">
    <property type="protein sequence ID" value="KAK4881756.1"/>
    <property type="molecule type" value="Genomic_DNA"/>
</dbReference>
<dbReference type="InterPro" id="IPR042185">
    <property type="entry name" value="Serpin_sf_2"/>
</dbReference>
<dbReference type="InterPro" id="IPR036186">
    <property type="entry name" value="Serpin_sf"/>
</dbReference>
<feature type="domain" description="Serpin" evidence="5">
    <location>
        <begin position="30"/>
        <end position="369"/>
    </location>
</feature>
<evidence type="ECO:0000313" key="6">
    <source>
        <dbReference type="EMBL" id="KAK4881756.1"/>
    </source>
</evidence>
<reference evidence="7" key="1">
    <citation type="submission" date="2023-01" db="EMBL/GenBank/DDBJ databases">
        <title>Key to firefly adult light organ development and bioluminescence: homeobox transcription factors regulate luciferase expression and transportation to peroxisome.</title>
        <authorList>
            <person name="Fu X."/>
        </authorList>
    </citation>
    <scope>NUCLEOTIDE SEQUENCE [LARGE SCALE GENOMIC DNA]</scope>
</reference>
<keyword evidence="7" id="KW-1185">Reference proteome</keyword>
<evidence type="ECO:0000256" key="2">
    <source>
        <dbReference type="ARBA" id="ARBA00022690"/>
    </source>
</evidence>
<evidence type="ECO:0000259" key="5">
    <source>
        <dbReference type="SMART" id="SM00093"/>
    </source>
</evidence>
<dbReference type="Gene3D" id="3.30.497.10">
    <property type="entry name" value="Antithrombin, subunit I, domain 2"/>
    <property type="match status" value="2"/>
</dbReference>
<dbReference type="AlphaFoldDB" id="A0AAN7PFI3"/>
<dbReference type="Gene3D" id="2.30.39.10">
    <property type="entry name" value="Alpha-1-antitrypsin, domain 1"/>
    <property type="match status" value="2"/>
</dbReference>
<dbReference type="CDD" id="cd19601">
    <property type="entry name" value="serpin42Da-like"/>
    <property type="match status" value="1"/>
</dbReference>
<evidence type="ECO:0000256" key="3">
    <source>
        <dbReference type="ARBA" id="ARBA00022900"/>
    </source>
</evidence>
<evidence type="ECO:0000313" key="7">
    <source>
        <dbReference type="Proteomes" id="UP001353858"/>
    </source>
</evidence>
<accession>A0AAN7PFI3</accession>
<organism evidence="6 7">
    <name type="scientific">Aquatica leii</name>
    <dbReference type="NCBI Taxonomy" id="1421715"/>
    <lineage>
        <taxon>Eukaryota</taxon>
        <taxon>Metazoa</taxon>
        <taxon>Ecdysozoa</taxon>
        <taxon>Arthropoda</taxon>
        <taxon>Hexapoda</taxon>
        <taxon>Insecta</taxon>
        <taxon>Pterygota</taxon>
        <taxon>Neoptera</taxon>
        <taxon>Endopterygota</taxon>
        <taxon>Coleoptera</taxon>
        <taxon>Polyphaga</taxon>
        <taxon>Elateriformia</taxon>
        <taxon>Elateroidea</taxon>
        <taxon>Lampyridae</taxon>
        <taxon>Luciolinae</taxon>
        <taxon>Aquatica</taxon>
    </lineage>
</organism>
<feature type="domain" description="Serpin" evidence="5">
    <location>
        <begin position="371"/>
        <end position="731"/>
    </location>
</feature>
<evidence type="ECO:0000256" key="1">
    <source>
        <dbReference type="ARBA" id="ARBA00009500"/>
    </source>
</evidence>
<protein>
    <recommendedName>
        <fullName evidence="5">Serpin domain-containing protein</fullName>
    </recommendedName>
</protein>
<dbReference type="Pfam" id="PF00079">
    <property type="entry name" value="Serpin"/>
    <property type="match status" value="2"/>
</dbReference>
<comment type="caution">
    <text evidence="6">The sequence shown here is derived from an EMBL/GenBank/DDBJ whole genome shotgun (WGS) entry which is preliminary data.</text>
</comment>
<name>A0AAN7PFI3_9COLE</name>
<evidence type="ECO:0000256" key="4">
    <source>
        <dbReference type="RuleBase" id="RU000411"/>
    </source>
</evidence>
<dbReference type="PANTHER" id="PTHR11461:SF211">
    <property type="entry name" value="GH10112P-RELATED"/>
    <property type="match status" value="1"/>
</dbReference>
<dbReference type="Proteomes" id="UP001353858">
    <property type="component" value="Unassembled WGS sequence"/>
</dbReference>
<dbReference type="InterPro" id="IPR000215">
    <property type="entry name" value="Serpin_fam"/>
</dbReference>
<gene>
    <name evidence="6" type="ORF">RN001_005075</name>
</gene>
<dbReference type="GO" id="GO:0004867">
    <property type="term" value="F:serine-type endopeptidase inhibitor activity"/>
    <property type="evidence" value="ECO:0007669"/>
    <property type="project" value="UniProtKB-KW"/>
</dbReference>
<keyword evidence="3" id="KW-0722">Serine protease inhibitor</keyword>
<dbReference type="InterPro" id="IPR023795">
    <property type="entry name" value="Serpin_CS"/>
</dbReference>
<comment type="similarity">
    <text evidence="1 4">Belongs to the serpin family.</text>
</comment>
<dbReference type="PANTHER" id="PTHR11461">
    <property type="entry name" value="SERINE PROTEASE INHIBITOR, SERPIN"/>
    <property type="match status" value="1"/>
</dbReference>
<dbReference type="InterPro" id="IPR023796">
    <property type="entry name" value="Serpin_dom"/>
</dbReference>